<evidence type="ECO:0000256" key="1">
    <source>
        <dbReference type="SAM" id="Phobius"/>
    </source>
</evidence>
<protein>
    <recommendedName>
        <fullName evidence="3">Phosphatidate cytidylyltransferase</fullName>
    </recommendedName>
</protein>
<accession>X1RT72</accession>
<sequence length="213" mass="22911">MIAEIPYVLLIAGAVLVGLWTSNILYDLHVPQYISRKIGHATGGMGFLLCAFLFDSGWWTLMLAAGFVILLGGARMFNPDTFRGVGGSGRPTRAMAEVWFPLAAIPVIGVGWIWLEEPLIAVSCLLFMAWGDCITGIVRSQVYGKAVKGFWGSAAMFGACLIIAWCFIEPFWVGAIGALVATITEWSCGDIGIIKLDDNLMIPLTSCAAISNT</sequence>
<dbReference type="AlphaFoldDB" id="X1RT72"/>
<feature type="transmembrane region" description="Helical" evidence="1">
    <location>
        <begin position="150"/>
        <end position="173"/>
    </location>
</feature>
<feature type="transmembrane region" description="Helical" evidence="1">
    <location>
        <begin position="120"/>
        <end position="138"/>
    </location>
</feature>
<dbReference type="EMBL" id="BARW01002009">
    <property type="protein sequence ID" value="GAI66395.1"/>
    <property type="molecule type" value="Genomic_DNA"/>
</dbReference>
<feature type="transmembrane region" description="Helical" evidence="1">
    <location>
        <begin position="98"/>
        <end position="114"/>
    </location>
</feature>
<proteinExistence type="predicted"/>
<feature type="transmembrane region" description="Helical" evidence="1">
    <location>
        <begin position="6"/>
        <end position="26"/>
    </location>
</feature>
<gene>
    <name evidence="2" type="ORF">S12H4_05903</name>
</gene>
<name>X1RT72_9ZZZZ</name>
<reference evidence="2" key="1">
    <citation type="journal article" date="2014" name="Front. Microbiol.">
        <title>High frequency of phylogenetically diverse reductive dehalogenase-homologous genes in deep subseafloor sedimentary metagenomes.</title>
        <authorList>
            <person name="Kawai M."/>
            <person name="Futagami T."/>
            <person name="Toyoda A."/>
            <person name="Takaki Y."/>
            <person name="Nishi S."/>
            <person name="Hori S."/>
            <person name="Arai W."/>
            <person name="Tsubouchi T."/>
            <person name="Morono Y."/>
            <person name="Uchiyama I."/>
            <person name="Ito T."/>
            <person name="Fujiyama A."/>
            <person name="Inagaki F."/>
            <person name="Takami H."/>
        </authorList>
    </citation>
    <scope>NUCLEOTIDE SEQUENCE</scope>
    <source>
        <strain evidence="2">Expedition CK06-06</strain>
    </source>
</reference>
<keyword evidence="1" id="KW-0472">Membrane</keyword>
<comment type="caution">
    <text evidence="2">The sequence shown here is derived from an EMBL/GenBank/DDBJ whole genome shotgun (WGS) entry which is preliminary data.</text>
</comment>
<evidence type="ECO:0000313" key="2">
    <source>
        <dbReference type="EMBL" id="GAI66395.1"/>
    </source>
</evidence>
<feature type="transmembrane region" description="Helical" evidence="1">
    <location>
        <begin position="60"/>
        <end position="77"/>
    </location>
</feature>
<keyword evidence="1" id="KW-0812">Transmembrane</keyword>
<keyword evidence="1" id="KW-1133">Transmembrane helix</keyword>
<organism evidence="2">
    <name type="scientific">marine sediment metagenome</name>
    <dbReference type="NCBI Taxonomy" id="412755"/>
    <lineage>
        <taxon>unclassified sequences</taxon>
        <taxon>metagenomes</taxon>
        <taxon>ecological metagenomes</taxon>
    </lineage>
</organism>
<evidence type="ECO:0008006" key="3">
    <source>
        <dbReference type="Google" id="ProtNLM"/>
    </source>
</evidence>